<dbReference type="InterPro" id="IPR002104">
    <property type="entry name" value="Integrase_catalytic"/>
</dbReference>
<dbReference type="PROSITE" id="PS51898">
    <property type="entry name" value="TYR_RECOMBINASE"/>
    <property type="match status" value="1"/>
</dbReference>
<protein>
    <submittedName>
        <fullName evidence="7">Site-specific recombinase XerD</fullName>
    </submittedName>
</protein>
<accession>A0A1N6XX47</accession>
<dbReference type="STRING" id="49186.SAMN05421647_1185"/>
<dbReference type="InterPro" id="IPR010998">
    <property type="entry name" value="Integrase_recombinase_N"/>
</dbReference>
<dbReference type="InterPro" id="IPR044068">
    <property type="entry name" value="CB"/>
</dbReference>
<evidence type="ECO:0000313" key="8">
    <source>
        <dbReference type="Proteomes" id="UP000186895"/>
    </source>
</evidence>
<dbReference type="SUPFAM" id="SSF56349">
    <property type="entry name" value="DNA breaking-rejoining enzymes"/>
    <property type="match status" value="1"/>
</dbReference>
<keyword evidence="1" id="KW-0229">DNA integration</keyword>
<dbReference type="InterPro" id="IPR011010">
    <property type="entry name" value="DNA_brk_join_enz"/>
</dbReference>
<keyword evidence="2 4" id="KW-0238">DNA-binding</keyword>
<proteinExistence type="predicted"/>
<dbReference type="AlphaFoldDB" id="A0A1N6XX47"/>
<dbReference type="Gene3D" id="1.10.150.130">
    <property type="match status" value="1"/>
</dbReference>
<feature type="domain" description="Tyr recombinase" evidence="5">
    <location>
        <begin position="174"/>
        <end position="353"/>
    </location>
</feature>
<dbReference type="RefSeq" id="WP_076466460.1">
    <property type="nucleotide sequence ID" value="NZ_FTMN01000018.1"/>
</dbReference>
<organism evidence="7 8">
    <name type="scientific">Marinobacterium stanieri</name>
    <dbReference type="NCBI Taxonomy" id="49186"/>
    <lineage>
        <taxon>Bacteria</taxon>
        <taxon>Pseudomonadati</taxon>
        <taxon>Pseudomonadota</taxon>
        <taxon>Gammaproteobacteria</taxon>
        <taxon>Oceanospirillales</taxon>
        <taxon>Oceanospirillaceae</taxon>
        <taxon>Marinobacterium</taxon>
    </lineage>
</organism>
<evidence type="ECO:0000256" key="1">
    <source>
        <dbReference type="ARBA" id="ARBA00022908"/>
    </source>
</evidence>
<dbReference type="CDD" id="cd00796">
    <property type="entry name" value="INT_Rci_Hp1_C"/>
    <property type="match status" value="1"/>
</dbReference>
<dbReference type="PROSITE" id="PS51900">
    <property type="entry name" value="CB"/>
    <property type="match status" value="1"/>
</dbReference>
<dbReference type="InterPro" id="IPR013762">
    <property type="entry name" value="Integrase-like_cat_sf"/>
</dbReference>
<dbReference type="GO" id="GO:0003677">
    <property type="term" value="F:DNA binding"/>
    <property type="evidence" value="ECO:0007669"/>
    <property type="project" value="UniProtKB-UniRule"/>
</dbReference>
<keyword evidence="8" id="KW-1185">Reference proteome</keyword>
<feature type="domain" description="Core-binding (CB)" evidence="6">
    <location>
        <begin position="59"/>
        <end position="151"/>
    </location>
</feature>
<keyword evidence="3" id="KW-0233">DNA recombination</keyword>
<dbReference type="PANTHER" id="PTHR30349">
    <property type="entry name" value="PHAGE INTEGRASE-RELATED"/>
    <property type="match status" value="1"/>
</dbReference>
<dbReference type="Gene3D" id="1.10.443.10">
    <property type="entry name" value="Intergrase catalytic core"/>
    <property type="match status" value="1"/>
</dbReference>
<dbReference type="PANTHER" id="PTHR30349:SF94">
    <property type="entry name" value="INTEGRASE_RECOMBINASE HI_1414-RELATED"/>
    <property type="match status" value="1"/>
</dbReference>
<dbReference type="GO" id="GO:0015074">
    <property type="term" value="P:DNA integration"/>
    <property type="evidence" value="ECO:0007669"/>
    <property type="project" value="UniProtKB-KW"/>
</dbReference>
<reference evidence="7 8" key="1">
    <citation type="submission" date="2017-01" db="EMBL/GenBank/DDBJ databases">
        <authorList>
            <person name="Mah S.A."/>
            <person name="Swanson W.J."/>
            <person name="Moy G.W."/>
            <person name="Vacquier V.D."/>
        </authorList>
    </citation>
    <scope>NUCLEOTIDE SEQUENCE [LARGE SCALE GENOMIC DNA]</scope>
    <source>
        <strain evidence="7 8">DSM 7027</strain>
    </source>
</reference>
<evidence type="ECO:0000256" key="3">
    <source>
        <dbReference type="ARBA" id="ARBA00023172"/>
    </source>
</evidence>
<dbReference type="Pfam" id="PF00589">
    <property type="entry name" value="Phage_integrase"/>
    <property type="match status" value="1"/>
</dbReference>
<dbReference type="Proteomes" id="UP000186895">
    <property type="component" value="Unassembled WGS sequence"/>
</dbReference>
<evidence type="ECO:0000313" key="7">
    <source>
        <dbReference type="EMBL" id="SIR06803.1"/>
    </source>
</evidence>
<evidence type="ECO:0000259" key="6">
    <source>
        <dbReference type="PROSITE" id="PS51900"/>
    </source>
</evidence>
<evidence type="ECO:0000256" key="2">
    <source>
        <dbReference type="ARBA" id="ARBA00023125"/>
    </source>
</evidence>
<evidence type="ECO:0000259" key="5">
    <source>
        <dbReference type="PROSITE" id="PS51898"/>
    </source>
</evidence>
<gene>
    <name evidence="7" type="ORF">SAMN05421647_1185</name>
</gene>
<name>A0A1N6XX47_9GAMM</name>
<dbReference type="InterPro" id="IPR050090">
    <property type="entry name" value="Tyrosine_recombinase_XerCD"/>
</dbReference>
<dbReference type="EMBL" id="FTMN01000018">
    <property type="protein sequence ID" value="SIR06803.1"/>
    <property type="molecule type" value="Genomic_DNA"/>
</dbReference>
<sequence length="368" mass="41711">MATIVRTESKTWKAMIRKKGFPTTVKTFRTKRDAEDWARRTEDEMVRGIYIQRAPAEKMTFSAALDRYLSEVTPTKRPKTQQAERTRATPLKAFFGKYSLATISAELVAEYRDKRLAGEDRLDKDGNPRPRSASTVRLEMALLGHLFTTAIKEWGIGLTYNPVTNVRRPAPGAGRNRRISSEEEQRLLSAVDAHSNPMLGWIVLIAIETGMRSSEITSLTLGQVNLKKRIVTLLETKNTMPRTVPLTLAAVEQFQQAIDNPVRPPDTNLVFFGEPGRDGIRKPYSFNKVWMHIKKSVGLADLRFHDLRHEAVSRFVEGGLSDQQVAAISGHKSMQMLRRYTHLRAEDLVDQLDAIEQKRSQAPRKTSL</sequence>
<dbReference type="GO" id="GO:0006310">
    <property type="term" value="P:DNA recombination"/>
    <property type="evidence" value="ECO:0007669"/>
    <property type="project" value="UniProtKB-KW"/>
</dbReference>
<evidence type="ECO:0000256" key="4">
    <source>
        <dbReference type="PROSITE-ProRule" id="PRU01248"/>
    </source>
</evidence>